<dbReference type="PANTHER" id="PTHR24320">
    <property type="entry name" value="RETINOL DEHYDROGENASE"/>
    <property type="match status" value="1"/>
</dbReference>
<dbReference type="SUPFAM" id="SSF51735">
    <property type="entry name" value="NAD(P)-binding Rossmann-fold domains"/>
    <property type="match status" value="1"/>
</dbReference>
<dbReference type="OrthoDB" id="191139at2759"/>
<dbReference type="CDD" id="cd05327">
    <property type="entry name" value="retinol-DH_like_SDR_c_like"/>
    <property type="match status" value="1"/>
</dbReference>
<evidence type="ECO:0000256" key="1">
    <source>
        <dbReference type="ARBA" id="ARBA00006484"/>
    </source>
</evidence>
<dbReference type="EMBL" id="KV428124">
    <property type="protein sequence ID" value="KZT35893.1"/>
    <property type="molecule type" value="Genomic_DNA"/>
</dbReference>
<evidence type="ECO:0000313" key="4">
    <source>
        <dbReference type="EMBL" id="KZT35893.1"/>
    </source>
</evidence>
<keyword evidence="3" id="KW-0560">Oxidoreductase</keyword>
<keyword evidence="2" id="KW-0521">NADP</keyword>
<dbReference type="AlphaFoldDB" id="A0A166B0Y2"/>
<keyword evidence="5" id="KW-1185">Reference proteome</keyword>
<proteinExistence type="inferred from homology"/>
<dbReference type="Gene3D" id="3.40.50.720">
    <property type="entry name" value="NAD(P)-binding Rossmann-like Domain"/>
    <property type="match status" value="1"/>
</dbReference>
<dbReference type="Pfam" id="PF00106">
    <property type="entry name" value="adh_short"/>
    <property type="match status" value="1"/>
</dbReference>
<dbReference type="GO" id="GO:0016491">
    <property type="term" value="F:oxidoreductase activity"/>
    <property type="evidence" value="ECO:0007669"/>
    <property type="project" value="UniProtKB-KW"/>
</dbReference>
<reference evidence="4 5" key="1">
    <citation type="journal article" date="2016" name="Mol. Biol. Evol.">
        <title>Comparative Genomics of Early-Diverging Mushroom-Forming Fungi Provides Insights into the Origins of Lignocellulose Decay Capabilities.</title>
        <authorList>
            <person name="Nagy L.G."/>
            <person name="Riley R."/>
            <person name="Tritt A."/>
            <person name="Adam C."/>
            <person name="Daum C."/>
            <person name="Floudas D."/>
            <person name="Sun H."/>
            <person name="Yadav J.S."/>
            <person name="Pangilinan J."/>
            <person name="Larsson K.H."/>
            <person name="Matsuura K."/>
            <person name="Barry K."/>
            <person name="Labutti K."/>
            <person name="Kuo R."/>
            <person name="Ohm R.A."/>
            <person name="Bhattacharya S.S."/>
            <person name="Shirouzu T."/>
            <person name="Yoshinaga Y."/>
            <person name="Martin F.M."/>
            <person name="Grigoriev I.V."/>
            <person name="Hibbett D.S."/>
        </authorList>
    </citation>
    <scope>NUCLEOTIDE SEQUENCE [LARGE SCALE GENOMIC DNA]</scope>
    <source>
        <strain evidence="4 5">HHB10207 ss-3</strain>
    </source>
</reference>
<gene>
    <name evidence="4" type="ORF">SISSUDRAFT_1050683</name>
</gene>
<evidence type="ECO:0000313" key="5">
    <source>
        <dbReference type="Proteomes" id="UP000076798"/>
    </source>
</evidence>
<evidence type="ECO:0000256" key="2">
    <source>
        <dbReference type="ARBA" id="ARBA00022857"/>
    </source>
</evidence>
<comment type="similarity">
    <text evidence="1">Belongs to the short-chain dehydrogenases/reductases (SDR) family.</text>
</comment>
<accession>A0A166B0Y2</accession>
<dbReference type="InterPro" id="IPR036291">
    <property type="entry name" value="NAD(P)-bd_dom_sf"/>
</dbReference>
<dbReference type="PANTHER" id="PTHR24320:SF236">
    <property type="entry name" value="SHORT-CHAIN DEHYDROGENASE-RELATED"/>
    <property type="match status" value="1"/>
</dbReference>
<dbReference type="Proteomes" id="UP000076798">
    <property type="component" value="Unassembled WGS sequence"/>
</dbReference>
<organism evidence="4 5">
    <name type="scientific">Sistotremastrum suecicum HHB10207 ss-3</name>
    <dbReference type="NCBI Taxonomy" id="1314776"/>
    <lineage>
        <taxon>Eukaryota</taxon>
        <taxon>Fungi</taxon>
        <taxon>Dikarya</taxon>
        <taxon>Basidiomycota</taxon>
        <taxon>Agaricomycotina</taxon>
        <taxon>Agaricomycetes</taxon>
        <taxon>Sistotremastrales</taxon>
        <taxon>Sistotremastraceae</taxon>
        <taxon>Sistotremastrum</taxon>
    </lineage>
</organism>
<dbReference type="PRINTS" id="PR00081">
    <property type="entry name" value="GDHRDH"/>
</dbReference>
<name>A0A166B0Y2_9AGAM</name>
<sequence length="311" mass="34158">MGAAASLWAQSYPPKTKFTAANVPDLTSKVTIVTGGNTGIGYETCKALLAKNAKVYMASRSKQKATDAIARLKTETGKEAIFLELDLADLDSVRKSAAEFKSKETQLHILFNNGGVMVPPIDQLTKQGYDLQFGTNVIGHYLFTKELIPVLLATANPNVPGGKVRVVNTSSSASMFETLKWDTFRDGPARKKLGVQQLYAQSKFGNVVVANEFARRYGDKGIVSTALNPGNIQSDLQRHVGPFLMAILKLMLHPTPMGAVTQLWAGTSPEGEDLNGKYLIPWARIGETRKESRDQKLAEKLWNWLEEETKQ</sequence>
<dbReference type="STRING" id="1314776.A0A166B0Y2"/>
<dbReference type="InterPro" id="IPR002347">
    <property type="entry name" value="SDR_fam"/>
</dbReference>
<protein>
    <submittedName>
        <fullName evidence="4">NAD(P)-binding protein</fullName>
    </submittedName>
</protein>
<evidence type="ECO:0000256" key="3">
    <source>
        <dbReference type="ARBA" id="ARBA00023002"/>
    </source>
</evidence>